<evidence type="ECO:0000256" key="8">
    <source>
        <dbReference type="ARBA" id="ARBA00023319"/>
    </source>
</evidence>
<dbReference type="GeneTree" id="ENSGT00940000154444"/>
<dbReference type="PROSITE" id="PS50853">
    <property type="entry name" value="FN3"/>
    <property type="match status" value="1"/>
</dbReference>
<accession>A0A3Q1HKA7</accession>
<keyword evidence="8" id="KW-0393">Immunoglobulin domain</keyword>
<evidence type="ECO:0000259" key="11">
    <source>
        <dbReference type="PROSITE" id="PS50835"/>
    </source>
</evidence>
<dbReference type="PANTHER" id="PTHR46608">
    <property type="entry name" value="T-CELL IMMUNOGLOBULIN AND MUCIN DOMAIN-CONTAINING PROTEIN 4"/>
    <property type="match status" value="1"/>
</dbReference>
<comment type="similarity">
    <text evidence="9">Belongs to the immunoglobulin superfamily. TIM family.</text>
</comment>
<proteinExistence type="inferred from homology"/>
<organism evidence="13 14">
    <name type="scientific">Anabas testudineus</name>
    <name type="common">Climbing perch</name>
    <name type="synonym">Anthias testudineus</name>
    <dbReference type="NCBI Taxonomy" id="64144"/>
    <lineage>
        <taxon>Eukaryota</taxon>
        <taxon>Metazoa</taxon>
        <taxon>Chordata</taxon>
        <taxon>Craniata</taxon>
        <taxon>Vertebrata</taxon>
        <taxon>Euteleostomi</taxon>
        <taxon>Actinopterygii</taxon>
        <taxon>Neopterygii</taxon>
        <taxon>Teleostei</taxon>
        <taxon>Neoteleostei</taxon>
        <taxon>Acanthomorphata</taxon>
        <taxon>Anabantaria</taxon>
        <taxon>Anabantiformes</taxon>
        <taxon>Anabantoidei</taxon>
        <taxon>Anabantidae</taxon>
        <taxon>Anabas</taxon>
    </lineage>
</organism>
<evidence type="ECO:0000256" key="9">
    <source>
        <dbReference type="ARBA" id="ARBA00038203"/>
    </source>
</evidence>
<dbReference type="PROSITE" id="PS51257">
    <property type="entry name" value="PROKAR_LIPOPROTEIN"/>
    <property type="match status" value="1"/>
</dbReference>
<evidence type="ECO:0000256" key="5">
    <source>
        <dbReference type="ARBA" id="ARBA00023136"/>
    </source>
</evidence>
<dbReference type="InParanoid" id="A0A3Q1HKA7"/>
<dbReference type="Pfam" id="PF00041">
    <property type="entry name" value="fn3"/>
    <property type="match status" value="1"/>
</dbReference>
<evidence type="ECO:0000256" key="2">
    <source>
        <dbReference type="ARBA" id="ARBA00022692"/>
    </source>
</evidence>
<keyword evidence="7" id="KW-0325">Glycoprotein</keyword>
<reference evidence="13" key="3">
    <citation type="submission" date="2025-09" db="UniProtKB">
        <authorList>
            <consortium name="Ensembl"/>
        </authorList>
    </citation>
    <scope>IDENTIFICATION</scope>
</reference>
<evidence type="ECO:0000313" key="14">
    <source>
        <dbReference type="Proteomes" id="UP000265040"/>
    </source>
</evidence>
<dbReference type="InterPro" id="IPR036179">
    <property type="entry name" value="Ig-like_dom_sf"/>
</dbReference>
<dbReference type="STRING" id="64144.ENSATEP00000009227"/>
<feature type="domain" description="Ig-like" evidence="11">
    <location>
        <begin position="35"/>
        <end position="130"/>
    </location>
</feature>
<keyword evidence="2" id="KW-0812">Transmembrane</keyword>
<feature type="domain" description="Fibronectin type-III" evidence="12">
    <location>
        <begin position="137"/>
        <end position="219"/>
    </location>
</feature>
<dbReference type="Gene3D" id="2.60.40.10">
    <property type="entry name" value="Immunoglobulins"/>
    <property type="match status" value="2"/>
</dbReference>
<dbReference type="GO" id="GO:0016020">
    <property type="term" value="C:membrane"/>
    <property type="evidence" value="ECO:0007669"/>
    <property type="project" value="UniProtKB-SubCell"/>
</dbReference>
<dbReference type="InterPro" id="IPR013106">
    <property type="entry name" value="Ig_V-set"/>
</dbReference>
<feature type="chain" id="PRO_5043669064" description="Ig-like domain-containing protein" evidence="10">
    <location>
        <begin position="28"/>
        <end position="219"/>
    </location>
</feature>
<dbReference type="GO" id="GO:0001786">
    <property type="term" value="F:phosphatidylserine binding"/>
    <property type="evidence" value="ECO:0007669"/>
    <property type="project" value="TreeGrafter"/>
</dbReference>
<dbReference type="SUPFAM" id="SSF48726">
    <property type="entry name" value="Immunoglobulin"/>
    <property type="match status" value="1"/>
</dbReference>
<keyword evidence="14" id="KW-1185">Reference proteome</keyword>
<dbReference type="GO" id="GO:0043277">
    <property type="term" value="P:apoptotic cell clearance"/>
    <property type="evidence" value="ECO:0007669"/>
    <property type="project" value="TreeGrafter"/>
</dbReference>
<reference evidence="13" key="1">
    <citation type="submission" date="2021-04" db="EMBL/GenBank/DDBJ databases">
        <authorList>
            <consortium name="Wellcome Sanger Institute Data Sharing"/>
        </authorList>
    </citation>
    <scope>NUCLEOTIDE SEQUENCE [LARGE SCALE GENOMIC DNA]</scope>
</reference>
<evidence type="ECO:0000256" key="3">
    <source>
        <dbReference type="ARBA" id="ARBA00022729"/>
    </source>
</evidence>
<keyword evidence="4" id="KW-1133">Transmembrane helix</keyword>
<protein>
    <recommendedName>
        <fullName evidence="15">Ig-like domain-containing protein</fullName>
    </recommendedName>
</protein>
<evidence type="ECO:0000256" key="1">
    <source>
        <dbReference type="ARBA" id="ARBA00004479"/>
    </source>
</evidence>
<dbReference type="PROSITE" id="PS50835">
    <property type="entry name" value="IG_LIKE"/>
    <property type="match status" value="1"/>
</dbReference>
<dbReference type="FunFam" id="2.60.40.10:FF:000774">
    <property type="entry name" value="Hepatitis A virus cellular receptor 1"/>
    <property type="match status" value="1"/>
</dbReference>
<dbReference type="SMART" id="SM00409">
    <property type="entry name" value="IG"/>
    <property type="match status" value="1"/>
</dbReference>
<reference evidence="13" key="2">
    <citation type="submission" date="2025-08" db="UniProtKB">
        <authorList>
            <consortium name="Ensembl"/>
        </authorList>
    </citation>
    <scope>IDENTIFICATION</scope>
</reference>
<dbReference type="PANTHER" id="PTHR46608:SF3">
    <property type="entry name" value="T-CELL IMMUNOGLOBULIN AND MUCIN DOMAIN-CONTAINING PROTEIN 4"/>
    <property type="match status" value="1"/>
</dbReference>
<sequence length="219" mass="24451">MIISGRSNFTLYCSLLLLYLLLGCVSAEYITAKVGDNVTLACSYDAQLHGRHPVCWGRGPQLFWDCTDEVIKSDRTSVTSRLSRRYLLLGDLDKGDVSLTIRRAVESDSGTYSCRVEIQGWFNDHTCELTLTVVPAPPNPLVIETRAVWKRTISVQWAPVFDGGRPITSYMIYLKHKLASWDSAVRTEVSNPKLTQATLVDLQPAITYNLCIYAINSVG</sequence>
<dbReference type="Ensembl" id="ENSATET00000009387.3">
    <property type="protein sequence ID" value="ENSATEP00000009227.3"/>
    <property type="gene ID" value="ENSATEG00000006490.3"/>
</dbReference>
<gene>
    <name evidence="13" type="primary">STARD4</name>
</gene>
<keyword evidence="6" id="KW-1015">Disulfide bond</keyword>
<dbReference type="InterPro" id="IPR003961">
    <property type="entry name" value="FN3_dom"/>
</dbReference>
<dbReference type="SMART" id="SM00060">
    <property type="entry name" value="FN3"/>
    <property type="match status" value="1"/>
</dbReference>
<evidence type="ECO:0000256" key="4">
    <source>
        <dbReference type="ARBA" id="ARBA00022989"/>
    </source>
</evidence>
<keyword evidence="5" id="KW-0472">Membrane</keyword>
<evidence type="ECO:0000256" key="6">
    <source>
        <dbReference type="ARBA" id="ARBA00023157"/>
    </source>
</evidence>
<dbReference type="AlphaFoldDB" id="A0A3Q1HKA7"/>
<dbReference type="InterPro" id="IPR036116">
    <property type="entry name" value="FN3_sf"/>
</dbReference>
<dbReference type="InterPro" id="IPR007110">
    <property type="entry name" value="Ig-like_dom"/>
</dbReference>
<name>A0A3Q1HKA7_ANATE</name>
<dbReference type="SUPFAM" id="SSF49265">
    <property type="entry name" value="Fibronectin type III"/>
    <property type="match status" value="1"/>
</dbReference>
<dbReference type="Proteomes" id="UP000265040">
    <property type="component" value="Chromosome 10"/>
</dbReference>
<feature type="signal peptide" evidence="10">
    <location>
        <begin position="1"/>
        <end position="27"/>
    </location>
</feature>
<evidence type="ECO:0008006" key="15">
    <source>
        <dbReference type="Google" id="ProtNLM"/>
    </source>
</evidence>
<dbReference type="CDD" id="cd00063">
    <property type="entry name" value="FN3"/>
    <property type="match status" value="1"/>
</dbReference>
<dbReference type="Pfam" id="PF07686">
    <property type="entry name" value="V-set"/>
    <property type="match status" value="1"/>
</dbReference>
<keyword evidence="3 10" id="KW-0732">Signal</keyword>
<evidence type="ECO:0000256" key="7">
    <source>
        <dbReference type="ARBA" id="ARBA00023180"/>
    </source>
</evidence>
<comment type="subcellular location">
    <subcellularLocation>
        <location evidence="1">Membrane</location>
        <topology evidence="1">Single-pass type I membrane protein</topology>
    </subcellularLocation>
</comment>
<dbReference type="GO" id="GO:0060097">
    <property type="term" value="P:cytoskeletal rearrangement involved in phagocytosis, engulfment"/>
    <property type="evidence" value="ECO:0007669"/>
    <property type="project" value="TreeGrafter"/>
</dbReference>
<evidence type="ECO:0000259" key="12">
    <source>
        <dbReference type="PROSITE" id="PS50853"/>
    </source>
</evidence>
<evidence type="ECO:0000256" key="10">
    <source>
        <dbReference type="SAM" id="SignalP"/>
    </source>
</evidence>
<dbReference type="InterPro" id="IPR013783">
    <property type="entry name" value="Ig-like_fold"/>
</dbReference>
<evidence type="ECO:0000313" key="13">
    <source>
        <dbReference type="Ensembl" id="ENSATEP00000009227.3"/>
    </source>
</evidence>
<dbReference type="InterPro" id="IPR003599">
    <property type="entry name" value="Ig_sub"/>
</dbReference>